<dbReference type="AlphaFoldDB" id="A0A841SRT8"/>
<evidence type="ECO:0000313" key="3">
    <source>
        <dbReference type="Proteomes" id="UP000535838"/>
    </source>
</evidence>
<dbReference type="Gene3D" id="3.20.20.190">
    <property type="entry name" value="Phosphatidylinositol (PI) phosphodiesterase"/>
    <property type="match status" value="1"/>
</dbReference>
<evidence type="ECO:0000259" key="1">
    <source>
        <dbReference type="PROSITE" id="PS51704"/>
    </source>
</evidence>
<dbReference type="CDD" id="cd08556">
    <property type="entry name" value="GDPD"/>
    <property type="match status" value="1"/>
</dbReference>
<dbReference type="PANTHER" id="PTHR46211">
    <property type="entry name" value="GLYCEROPHOSPHORYL DIESTER PHOSPHODIESTERASE"/>
    <property type="match status" value="1"/>
</dbReference>
<dbReference type="InterPro" id="IPR030395">
    <property type="entry name" value="GP_PDE_dom"/>
</dbReference>
<organism evidence="2 3">
    <name type="scientific">Cohnella thailandensis</name>
    <dbReference type="NCBI Taxonomy" id="557557"/>
    <lineage>
        <taxon>Bacteria</taxon>
        <taxon>Bacillati</taxon>
        <taxon>Bacillota</taxon>
        <taxon>Bacilli</taxon>
        <taxon>Bacillales</taxon>
        <taxon>Paenibacillaceae</taxon>
        <taxon>Cohnella</taxon>
    </lineage>
</organism>
<dbReference type="GO" id="GO:0006629">
    <property type="term" value="P:lipid metabolic process"/>
    <property type="evidence" value="ECO:0007669"/>
    <property type="project" value="InterPro"/>
</dbReference>
<accession>A0A841SRT8</accession>
<dbReference type="Pfam" id="PF03009">
    <property type="entry name" value="GDPD"/>
    <property type="match status" value="1"/>
</dbReference>
<gene>
    <name evidence="2" type="ORF">H7B67_04265</name>
</gene>
<proteinExistence type="predicted"/>
<comment type="caution">
    <text evidence="2">The sequence shown here is derived from an EMBL/GenBank/DDBJ whole genome shotgun (WGS) entry which is preliminary data.</text>
</comment>
<evidence type="ECO:0000313" key="2">
    <source>
        <dbReference type="EMBL" id="MBB6633316.1"/>
    </source>
</evidence>
<dbReference type="SUPFAM" id="SSF51695">
    <property type="entry name" value="PLC-like phosphodiesterases"/>
    <property type="match status" value="1"/>
</dbReference>
<dbReference type="PROSITE" id="PS51704">
    <property type="entry name" value="GP_PDE"/>
    <property type="match status" value="1"/>
</dbReference>
<keyword evidence="3" id="KW-1185">Reference proteome</keyword>
<sequence>MTFPLITAHTGNMGTEDNTLASVLAGLAHGADIVEDDIRTDRDGTLVLAHDEEVRLPGGRIGRLADLTLEELAERPTLLNEAIGPVLEAGKTMNLDVKTDACLEPIAEWASKLGLYDRVFLTGCGYARAALANRIDPRLRKLLNVDADSFSRLPFAEATREACAAALNTGCYGLNVPYPLAMPSLLEYAADRGLPVYVWTIDDRQQLERFADLEVRSITTRDVAMLADIKRNRSRER</sequence>
<dbReference type="GO" id="GO:0008081">
    <property type="term" value="F:phosphoric diester hydrolase activity"/>
    <property type="evidence" value="ECO:0007669"/>
    <property type="project" value="InterPro"/>
</dbReference>
<feature type="domain" description="GP-PDE" evidence="1">
    <location>
        <begin position="4"/>
        <end position="230"/>
    </location>
</feature>
<dbReference type="EMBL" id="JACJVQ010000004">
    <property type="protein sequence ID" value="MBB6633316.1"/>
    <property type="molecule type" value="Genomic_DNA"/>
</dbReference>
<dbReference type="Proteomes" id="UP000535838">
    <property type="component" value="Unassembled WGS sequence"/>
</dbReference>
<dbReference type="PANTHER" id="PTHR46211:SF1">
    <property type="entry name" value="GLYCEROPHOSPHODIESTER PHOSPHODIESTERASE, CYTOPLASMIC"/>
    <property type="match status" value="1"/>
</dbReference>
<dbReference type="RefSeq" id="WP_185118561.1">
    <property type="nucleotide sequence ID" value="NZ_JACJVQ010000004.1"/>
</dbReference>
<name>A0A841SRT8_9BACL</name>
<protein>
    <submittedName>
        <fullName evidence="2">Glycerophosphodiester phosphodiesterase</fullName>
    </submittedName>
</protein>
<reference evidence="2 3" key="1">
    <citation type="submission" date="2020-08" db="EMBL/GenBank/DDBJ databases">
        <title>Cohnella phylogeny.</title>
        <authorList>
            <person name="Dunlap C."/>
        </authorList>
    </citation>
    <scope>NUCLEOTIDE SEQUENCE [LARGE SCALE GENOMIC DNA]</scope>
    <source>
        <strain evidence="2 3">DSM 25241</strain>
    </source>
</reference>
<dbReference type="InterPro" id="IPR017946">
    <property type="entry name" value="PLC-like_Pdiesterase_TIM-brl"/>
</dbReference>